<name>A0A0G1M5D4_9BACT</name>
<dbReference type="Gene3D" id="3.10.450.620">
    <property type="entry name" value="JHP933, nucleotidyltransferase-like core domain"/>
    <property type="match status" value="1"/>
</dbReference>
<proteinExistence type="predicted"/>
<organism evidence="1 2">
    <name type="scientific">Candidatus Amesbacteria bacterium GW2011_GWC2_45_19</name>
    <dbReference type="NCBI Taxonomy" id="1618366"/>
    <lineage>
        <taxon>Bacteria</taxon>
        <taxon>Candidatus Amesiibacteriota</taxon>
    </lineage>
</organism>
<dbReference type="EMBL" id="LCKS01000002">
    <property type="protein sequence ID" value="KKU03317.1"/>
    <property type="molecule type" value="Genomic_DNA"/>
</dbReference>
<comment type="caution">
    <text evidence="1">The sequence shown here is derived from an EMBL/GenBank/DDBJ whole genome shotgun (WGS) entry which is preliminary data.</text>
</comment>
<dbReference type="Proteomes" id="UP000034264">
    <property type="component" value="Unassembled WGS sequence"/>
</dbReference>
<reference evidence="1 2" key="1">
    <citation type="journal article" date="2015" name="Nature">
        <title>rRNA introns, odd ribosomes, and small enigmatic genomes across a large radiation of phyla.</title>
        <authorList>
            <person name="Brown C.T."/>
            <person name="Hug L.A."/>
            <person name="Thomas B.C."/>
            <person name="Sharon I."/>
            <person name="Castelle C.J."/>
            <person name="Singh A."/>
            <person name="Wilkins M.J."/>
            <person name="Williams K.H."/>
            <person name="Banfield J.F."/>
        </authorList>
    </citation>
    <scope>NUCLEOTIDE SEQUENCE [LARGE SCALE GENOMIC DNA]</scope>
</reference>
<protein>
    <recommendedName>
        <fullName evidence="3">Nucleotidyl transferase AbiEii/AbiGii toxin family protein</fullName>
    </recommendedName>
</protein>
<evidence type="ECO:0000313" key="1">
    <source>
        <dbReference type="EMBL" id="KKU03317.1"/>
    </source>
</evidence>
<dbReference type="Pfam" id="PF08843">
    <property type="entry name" value="AbiEii"/>
    <property type="match status" value="1"/>
</dbReference>
<accession>A0A0G1M5D4</accession>
<dbReference type="InterPro" id="IPR014942">
    <property type="entry name" value="AbiEii"/>
</dbReference>
<dbReference type="AlphaFoldDB" id="A0A0G1M5D4"/>
<sequence length="244" mass="28273">MIPVRPQDILHKSWLLRLLTEIADDSLLAGNIYFKGGTCAAILGYLDRFSVDLDFDLNPGADEKALRHKFHKVFDGLELDVDYENKKVLEFALKYPSRPQERNTIKVGVLNLIVTQNRYEPRHLPEIDRVMTCQTAETMFANKLVAPLDRFEKYKTIAGRDIYDIHHFFLAGMKYRPEVIEERTKMKTADYLKKLAGFITDRVTETVINQDLNTLLTADKFQKIRKVLKTETLMFIRQEITSGS</sequence>
<evidence type="ECO:0008006" key="3">
    <source>
        <dbReference type="Google" id="ProtNLM"/>
    </source>
</evidence>
<gene>
    <name evidence="1" type="ORF">UX05_C0002G0073</name>
</gene>
<evidence type="ECO:0000313" key="2">
    <source>
        <dbReference type="Proteomes" id="UP000034264"/>
    </source>
</evidence>